<name>A0A8J2KM04_9HEXA</name>
<dbReference type="PROSITE" id="PS50006">
    <property type="entry name" value="FHA_DOMAIN"/>
    <property type="match status" value="1"/>
</dbReference>
<keyword evidence="4" id="KW-1185">Reference proteome</keyword>
<proteinExistence type="predicted"/>
<dbReference type="GO" id="GO:0044545">
    <property type="term" value="C:NSL complex"/>
    <property type="evidence" value="ECO:0007669"/>
    <property type="project" value="TreeGrafter"/>
</dbReference>
<dbReference type="PANTHER" id="PTHR13233">
    <property type="entry name" value="MICROSPHERULE PROTEIN 1"/>
    <property type="match status" value="1"/>
</dbReference>
<feature type="compositionally biased region" description="Low complexity" evidence="1">
    <location>
        <begin position="156"/>
        <end position="172"/>
    </location>
</feature>
<reference evidence="3" key="1">
    <citation type="submission" date="2021-06" db="EMBL/GenBank/DDBJ databases">
        <authorList>
            <person name="Hodson N. C."/>
            <person name="Mongue J. A."/>
            <person name="Jaron S. K."/>
        </authorList>
    </citation>
    <scope>NUCLEOTIDE SEQUENCE</scope>
</reference>
<dbReference type="OrthoDB" id="10262769at2759"/>
<gene>
    <name evidence="3" type="ORF">AFUS01_LOCUS26190</name>
</gene>
<dbReference type="Pfam" id="PF00498">
    <property type="entry name" value="FHA"/>
    <property type="match status" value="1"/>
</dbReference>
<evidence type="ECO:0000259" key="2">
    <source>
        <dbReference type="PROSITE" id="PS50006"/>
    </source>
</evidence>
<evidence type="ECO:0000313" key="3">
    <source>
        <dbReference type="EMBL" id="CAG7815514.1"/>
    </source>
</evidence>
<organism evidence="3 4">
    <name type="scientific">Allacma fusca</name>
    <dbReference type="NCBI Taxonomy" id="39272"/>
    <lineage>
        <taxon>Eukaryota</taxon>
        <taxon>Metazoa</taxon>
        <taxon>Ecdysozoa</taxon>
        <taxon>Arthropoda</taxon>
        <taxon>Hexapoda</taxon>
        <taxon>Collembola</taxon>
        <taxon>Symphypleona</taxon>
        <taxon>Sminthuridae</taxon>
        <taxon>Allacma</taxon>
    </lineage>
</organism>
<dbReference type="Proteomes" id="UP000708208">
    <property type="component" value="Unassembled WGS sequence"/>
</dbReference>
<feature type="region of interest" description="Disordered" evidence="1">
    <location>
        <begin position="724"/>
        <end position="778"/>
    </location>
</feature>
<evidence type="ECO:0000313" key="4">
    <source>
        <dbReference type="Proteomes" id="UP000708208"/>
    </source>
</evidence>
<feature type="region of interest" description="Disordered" evidence="1">
    <location>
        <begin position="111"/>
        <end position="130"/>
    </location>
</feature>
<feature type="compositionally biased region" description="Basic residues" evidence="1">
    <location>
        <begin position="228"/>
        <end position="238"/>
    </location>
</feature>
<feature type="compositionally biased region" description="Basic residues" evidence="1">
    <location>
        <begin position="743"/>
        <end position="752"/>
    </location>
</feature>
<feature type="compositionally biased region" description="Low complexity" evidence="1">
    <location>
        <begin position="213"/>
        <end position="227"/>
    </location>
</feature>
<dbReference type="AlphaFoldDB" id="A0A8J2KM04"/>
<dbReference type="EMBL" id="CAJVCH010345852">
    <property type="protein sequence ID" value="CAG7815514.1"/>
    <property type="molecule type" value="Genomic_DNA"/>
</dbReference>
<dbReference type="PANTHER" id="PTHR13233:SF0">
    <property type="entry name" value="MICROSPHERULE PROTEIN 1"/>
    <property type="match status" value="1"/>
</dbReference>
<dbReference type="CDD" id="cd22687">
    <property type="entry name" value="FHA_MCRS1"/>
    <property type="match status" value="1"/>
</dbReference>
<feature type="compositionally biased region" description="Pro residues" evidence="1">
    <location>
        <begin position="761"/>
        <end position="778"/>
    </location>
</feature>
<evidence type="ECO:0000256" key="1">
    <source>
        <dbReference type="SAM" id="MobiDB-lite"/>
    </source>
</evidence>
<feature type="region of interest" description="Disordered" evidence="1">
    <location>
        <begin position="48"/>
        <end position="98"/>
    </location>
</feature>
<feature type="compositionally biased region" description="Polar residues" evidence="1">
    <location>
        <begin position="68"/>
        <end position="90"/>
    </location>
</feature>
<accession>A0A8J2KM04</accession>
<comment type="caution">
    <text evidence="3">The sequence shown here is derived from an EMBL/GenBank/DDBJ whole genome shotgun (WGS) entry which is preliminary data.</text>
</comment>
<dbReference type="GO" id="GO:0045944">
    <property type="term" value="P:positive regulation of transcription by RNA polymerase II"/>
    <property type="evidence" value="ECO:0007669"/>
    <property type="project" value="TreeGrafter"/>
</dbReference>
<dbReference type="GO" id="GO:0031011">
    <property type="term" value="C:Ino80 complex"/>
    <property type="evidence" value="ECO:0007669"/>
    <property type="project" value="InterPro"/>
</dbReference>
<feature type="region of interest" description="Disordered" evidence="1">
    <location>
        <begin position="156"/>
        <end position="250"/>
    </location>
</feature>
<dbReference type="InterPro" id="IPR000253">
    <property type="entry name" value="FHA_dom"/>
</dbReference>
<protein>
    <recommendedName>
        <fullName evidence="2">FHA domain-containing protein</fullName>
    </recommendedName>
</protein>
<sequence>MKPKTRPHWRRLFYEKFKDAGRFTEEGPLCSVLSCDLWLVVAWDLTNEEETNPEEEELPDIDDIPTYTPASFSKNGTGKSTYDVPSNSGGIKNGGYDRDDAEYDGMKVSDDGTGFHDAVPSGSKSSGKKVTSASNAVGVVDSDGFLAPPPASTLLIRRTRTSSTGSSTYIISPPTPMSVDTPPTKRRLSSSDINQSSKSKRRSSLESKGGGQSSFSKDLSNSSSGSHKYSKNIAKLKKGMKDKGQQNRKDMMKRVGKIKEKLKVKNPVNIDPTTGKRRYKRRSTFSLHPKQLKHSSYHFPEPLEPEYEEYGTVASLTWRPNDDLRLIVNALQTNDLKQVHMGVKFSCRYTLNEIRNRWKCLLYEDKISKVSTTACRNVHSKVKRRIYSEALFSQEELNILQAVKSTDNPTTETFELILRDNLLTFHPYRTAKSLQKCWTELKDLNMLDDQDIKKSFEDGGENFADFENLVDDSEVRNLHIEPSVLEEIIREDRRNKKRIRMLEEEISTWQDLAELVWEGQIAKAPQFDDNTFAILRGKNVRFAMAAKEITLGRRTENNWVDADLSEEGNDFKVSRRQATIKMRALGDFVILNQGKHSMYIDGQALLPGEVASLHDQSVIKVSQLNFVFIVNDKLLYDLRKKILEEESNAEHVDVQNTQQPSKSKEPSSSRKNTSKESHSKLSVLDLPGSINPSPWSRVDSVIISPKKSKSSNNYLQFPINETATTLGKNSGQAGGEKPLPKKPAVKRPKKPRIKIDISQPPKIPEPPVLPPFPPPPLI</sequence>
<dbReference type="InterPro" id="IPR037912">
    <property type="entry name" value="MCRS1"/>
</dbReference>
<dbReference type="SMART" id="SM00240">
    <property type="entry name" value="FHA"/>
    <property type="match status" value="1"/>
</dbReference>
<dbReference type="GO" id="GO:0002151">
    <property type="term" value="F:G-quadruplex RNA binding"/>
    <property type="evidence" value="ECO:0007669"/>
    <property type="project" value="InterPro"/>
</dbReference>
<feature type="domain" description="FHA" evidence="2">
    <location>
        <begin position="549"/>
        <end position="605"/>
    </location>
</feature>
<feature type="region of interest" description="Disordered" evidence="1">
    <location>
        <begin position="649"/>
        <end position="688"/>
    </location>
</feature>
<dbReference type="GO" id="GO:0071339">
    <property type="term" value="C:MLL1 complex"/>
    <property type="evidence" value="ECO:0007669"/>
    <property type="project" value="InterPro"/>
</dbReference>
<feature type="compositionally biased region" description="Acidic residues" evidence="1">
    <location>
        <begin position="48"/>
        <end position="63"/>
    </location>
</feature>
<dbReference type="Pfam" id="PF13325">
    <property type="entry name" value="MCRS_N"/>
    <property type="match status" value="1"/>
</dbReference>
<feature type="compositionally biased region" description="Basic and acidic residues" evidence="1">
    <location>
        <begin position="662"/>
        <end position="679"/>
    </location>
</feature>
<feature type="compositionally biased region" description="Basic and acidic residues" evidence="1">
    <location>
        <begin position="239"/>
        <end position="250"/>
    </location>
</feature>
<dbReference type="InterPro" id="IPR025999">
    <property type="entry name" value="MCRS_N"/>
</dbReference>